<keyword evidence="4" id="KW-1185">Reference proteome</keyword>
<dbReference type="Gene3D" id="1.10.287.470">
    <property type="entry name" value="Helix hairpin bin"/>
    <property type="match status" value="2"/>
</dbReference>
<evidence type="ECO:0000259" key="1">
    <source>
        <dbReference type="Pfam" id="PF25917"/>
    </source>
</evidence>
<dbReference type="SUPFAM" id="SSF111369">
    <property type="entry name" value="HlyD-like secretion proteins"/>
    <property type="match status" value="2"/>
</dbReference>
<dbReference type="Pfam" id="PF25917">
    <property type="entry name" value="BSH_RND"/>
    <property type="match status" value="1"/>
</dbReference>
<dbReference type="InterPro" id="IPR050739">
    <property type="entry name" value="MFP"/>
</dbReference>
<name>A0ABW9XBP1_9SPHN</name>
<feature type="domain" description="CusB-like beta-barrel" evidence="2">
    <location>
        <begin position="247"/>
        <end position="290"/>
    </location>
</feature>
<dbReference type="InterPro" id="IPR058792">
    <property type="entry name" value="Beta-barrel_RND_2"/>
</dbReference>
<evidence type="ECO:0000259" key="2">
    <source>
        <dbReference type="Pfam" id="PF25954"/>
    </source>
</evidence>
<dbReference type="Gene3D" id="2.40.30.170">
    <property type="match status" value="1"/>
</dbReference>
<dbReference type="PANTHER" id="PTHR30386:SF24">
    <property type="entry name" value="MULTIDRUG RESISTANCE EFFLUX PUMP"/>
    <property type="match status" value="1"/>
</dbReference>
<accession>A0ABW9XBP1</accession>
<dbReference type="EMBL" id="JAAAPO010000002">
    <property type="protein sequence ID" value="NBC35959.1"/>
    <property type="molecule type" value="Genomic_DNA"/>
</dbReference>
<reference evidence="4" key="1">
    <citation type="submission" date="2020-01" db="EMBL/GenBank/DDBJ databases">
        <title>Sphingomonas sp. strain CSW-10.</title>
        <authorList>
            <person name="Chen W.-M."/>
        </authorList>
    </citation>
    <scope>NUCLEOTIDE SEQUENCE [LARGE SCALE GENOMIC DNA]</scope>
    <source>
        <strain evidence="4">FSY-8</strain>
    </source>
</reference>
<dbReference type="Proteomes" id="UP000753724">
    <property type="component" value="Unassembled WGS sequence"/>
</dbReference>
<protein>
    <submittedName>
        <fullName evidence="3">HlyD family efflux transporter periplasmic adaptor subunit</fullName>
    </submittedName>
</protein>
<dbReference type="PANTHER" id="PTHR30386">
    <property type="entry name" value="MEMBRANE FUSION SUBUNIT OF EMRAB-TOLC MULTIDRUG EFFLUX PUMP"/>
    <property type="match status" value="1"/>
</dbReference>
<dbReference type="RefSeq" id="WP_161717238.1">
    <property type="nucleotide sequence ID" value="NZ_JAAAPO010000002.1"/>
</dbReference>
<gene>
    <name evidence="3" type="ORF">GTZ99_05250</name>
</gene>
<evidence type="ECO:0000313" key="3">
    <source>
        <dbReference type="EMBL" id="NBC35959.1"/>
    </source>
</evidence>
<dbReference type="Gene3D" id="2.40.50.100">
    <property type="match status" value="1"/>
</dbReference>
<proteinExistence type="predicted"/>
<dbReference type="InterPro" id="IPR058625">
    <property type="entry name" value="MdtA-like_BSH"/>
</dbReference>
<evidence type="ECO:0000313" key="4">
    <source>
        <dbReference type="Proteomes" id="UP000753724"/>
    </source>
</evidence>
<comment type="caution">
    <text evidence="3">The sequence shown here is derived from an EMBL/GenBank/DDBJ whole genome shotgun (WGS) entry which is preliminary data.</text>
</comment>
<dbReference type="Pfam" id="PF25954">
    <property type="entry name" value="Beta-barrel_RND_2"/>
    <property type="match status" value="1"/>
</dbReference>
<sequence>MAVGVKQIGAGVAALALVGAGAGYYRYATHGRYFESTNDATIQADSVAIAAKLAGYVKAVRVADNQDVHAGAALVDIDPVDYATRLSSAQADVVNARAAIGASDAAVAEAQAAVGVATAALTAAQADLDHASAEVRRYRPLVAAGAEPAEKLSGLTTAEQKARADVAAKGAALDQARLRVAALGAQTRQASAREQAAQVAERAATNDLNATHLTAPMAGRVASRAVRVGQFVQPGMRLLTLVPAGDVYVVANFKETQVGLMRPGQPVEITADALPGITFHGAIESVTPGTGANFSLIPPQNATGNFTKIVQRVPVRIRIQAGPQARRVLVPGLSLNVTVDTRAAKGELDAIARETERQAGAR</sequence>
<organism evidence="3 4">
    <name type="scientific">Novosphingobium ovatum</name>
    <dbReference type="NCBI Taxonomy" id="1908523"/>
    <lineage>
        <taxon>Bacteria</taxon>
        <taxon>Pseudomonadati</taxon>
        <taxon>Pseudomonadota</taxon>
        <taxon>Alphaproteobacteria</taxon>
        <taxon>Sphingomonadales</taxon>
        <taxon>Sphingomonadaceae</taxon>
        <taxon>Novosphingobium</taxon>
    </lineage>
</organism>
<feature type="domain" description="Multidrug resistance protein MdtA-like barrel-sandwich hybrid" evidence="1">
    <location>
        <begin position="47"/>
        <end position="236"/>
    </location>
</feature>